<dbReference type="GO" id="GO:0003677">
    <property type="term" value="F:DNA binding"/>
    <property type="evidence" value="ECO:0007669"/>
    <property type="project" value="UniProtKB-UniRule"/>
</dbReference>
<dbReference type="NCBIfam" id="NF001030">
    <property type="entry name" value="PRK00110.1"/>
    <property type="match status" value="1"/>
</dbReference>
<keyword evidence="4 6" id="KW-0238">DNA-binding</keyword>
<dbReference type="Gene3D" id="1.10.10.200">
    <property type="match status" value="1"/>
</dbReference>
<protein>
    <recommendedName>
        <fullName evidence="6">Probable transcriptional regulatory protein IAC79_01470</fullName>
    </recommendedName>
</protein>
<dbReference type="InterPro" id="IPR002876">
    <property type="entry name" value="Transcrip_reg_TACO1-like"/>
</dbReference>
<dbReference type="FunFam" id="3.30.70.980:FF:000002">
    <property type="entry name" value="Probable transcriptional regulatory protein YebC"/>
    <property type="match status" value="1"/>
</dbReference>
<evidence type="ECO:0000259" key="8">
    <source>
        <dbReference type="Pfam" id="PF20772"/>
    </source>
</evidence>
<dbReference type="Pfam" id="PF20772">
    <property type="entry name" value="TACO1_YebC_N"/>
    <property type="match status" value="1"/>
</dbReference>
<name>A0A9D1NMK5_9BACT</name>
<dbReference type="Pfam" id="PF01709">
    <property type="entry name" value="Transcrip_reg"/>
    <property type="match status" value="1"/>
</dbReference>
<evidence type="ECO:0000256" key="6">
    <source>
        <dbReference type="HAMAP-Rule" id="MF_00693"/>
    </source>
</evidence>
<dbReference type="InterPro" id="IPR029072">
    <property type="entry name" value="YebC-like"/>
</dbReference>
<accession>A0A9D1NMK5</accession>
<sequence>MSGHSKWATIKHAKGAADAKRGKMFSRLAKEIMLVAKSGGDPNTNPSLRNLIAKAKGINMPKDNIDRAIKKGTGELQAEALEEITYEGYVGTVGLVVQVLTDNKNRAAAEIRNIFKKNNSELGQSGSVTRNFERKGQILLPKGDLNEDDVMMLALDAGADDVNADDEGFEILTAPNAFAAVCDALNKAGIETSEAEVKLIPMATTPVTDVAQAKALNRFIAALEDNEDVQNVYHTADFSDEVEAALEAEEE</sequence>
<dbReference type="SUPFAM" id="SSF75625">
    <property type="entry name" value="YebC-like"/>
    <property type="match status" value="1"/>
</dbReference>
<feature type="domain" description="TACO1/YebC-like N-terminal" evidence="8">
    <location>
        <begin position="5"/>
        <end position="75"/>
    </location>
</feature>
<organism evidence="9 10">
    <name type="scientific">Candidatus Spyradenecus faecavium</name>
    <dbReference type="NCBI Taxonomy" id="2840947"/>
    <lineage>
        <taxon>Bacteria</taxon>
        <taxon>Pseudomonadati</taxon>
        <taxon>Lentisphaerota</taxon>
        <taxon>Lentisphaeria</taxon>
        <taxon>Lentisphaerales</taxon>
        <taxon>Lentisphaeraceae</taxon>
        <taxon>Lentisphaeraceae incertae sedis</taxon>
        <taxon>Candidatus Spyradenecus</taxon>
    </lineage>
</organism>
<keyword evidence="3 6" id="KW-0805">Transcription regulation</keyword>
<proteinExistence type="inferred from homology"/>
<comment type="caution">
    <text evidence="9">The sequence shown here is derived from an EMBL/GenBank/DDBJ whole genome shotgun (WGS) entry which is preliminary data.</text>
</comment>
<reference evidence="9" key="1">
    <citation type="submission" date="2020-10" db="EMBL/GenBank/DDBJ databases">
        <authorList>
            <person name="Gilroy R."/>
        </authorList>
    </citation>
    <scope>NUCLEOTIDE SEQUENCE</scope>
    <source>
        <strain evidence="9">35461</strain>
    </source>
</reference>
<evidence type="ECO:0000256" key="4">
    <source>
        <dbReference type="ARBA" id="ARBA00023125"/>
    </source>
</evidence>
<dbReference type="PANTHER" id="PTHR12532">
    <property type="entry name" value="TRANSLATIONAL ACTIVATOR OF CYTOCHROME C OXIDASE 1"/>
    <property type="match status" value="1"/>
</dbReference>
<evidence type="ECO:0000256" key="3">
    <source>
        <dbReference type="ARBA" id="ARBA00023015"/>
    </source>
</evidence>
<dbReference type="NCBIfam" id="TIGR01033">
    <property type="entry name" value="YebC/PmpR family DNA-binding transcriptional regulator"/>
    <property type="match status" value="1"/>
</dbReference>
<dbReference type="InterPro" id="IPR026564">
    <property type="entry name" value="Transcrip_reg_TACO1-like_dom3"/>
</dbReference>
<dbReference type="Proteomes" id="UP000886845">
    <property type="component" value="Unassembled WGS sequence"/>
</dbReference>
<dbReference type="InterPro" id="IPR017856">
    <property type="entry name" value="Integrase-like_N"/>
</dbReference>
<dbReference type="NCBIfam" id="NF009044">
    <property type="entry name" value="PRK12378.1"/>
    <property type="match status" value="1"/>
</dbReference>
<evidence type="ECO:0000256" key="5">
    <source>
        <dbReference type="ARBA" id="ARBA00023163"/>
    </source>
</evidence>
<dbReference type="EMBL" id="DVOR01000048">
    <property type="protein sequence ID" value="HIV08769.1"/>
    <property type="molecule type" value="Genomic_DNA"/>
</dbReference>
<gene>
    <name evidence="9" type="ORF">IAC79_01470</name>
</gene>
<dbReference type="GO" id="GO:0006355">
    <property type="term" value="P:regulation of DNA-templated transcription"/>
    <property type="evidence" value="ECO:0007669"/>
    <property type="project" value="UniProtKB-UniRule"/>
</dbReference>
<evidence type="ECO:0000259" key="7">
    <source>
        <dbReference type="Pfam" id="PF01709"/>
    </source>
</evidence>
<comment type="similarity">
    <text evidence="1 6">Belongs to the TACO1 family.</text>
</comment>
<evidence type="ECO:0000256" key="1">
    <source>
        <dbReference type="ARBA" id="ARBA00008724"/>
    </source>
</evidence>
<evidence type="ECO:0000313" key="9">
    <source>
        <dbReference type="EMBL" id="HIV08769.1"/>
    </source>
</evidence>
<dbReference type="HAMAP" id="MF_00693">
    <property type="entry name" value="Transcrip_reg_TACO1"/>
    <property type="match status" value="1"/>
</dbReference>
<dbReference type="InterPro" id="IPR048300">
    <property type="entry name" value="TACO1_YebC-like_2nd/3rd_dom"/>
</dbReference>
<feature type="domain" description="TACO1/YebC-like second and third" evidence="7">
    <location>
        <begin position="81"/>
        <end position="235"/>
    </location>
</feature>
<keyword evidence="2 6" id="KW-0963">Cytoplasm</keyword>
<dbReference type="AlphaFoldDB" id="A0A9D1NMK5"/>
<evidence type="ECO:0000313" key="10">
    <source>
        <dbReference type="Proteomes" id="UP000886845"/>
    </source>
</evidence>
<reference evidence="9" key="2">
    <citation type="journal article" date="2021" name="PeerJ">
        <title>Extensive microbial diversity within the chicken gut microbiome revealed by metagenomics and culture.</title>
        <authorList>
            <person name="Gilroy R."/>
            <person name="Ravi A."/>
            <person name="Getino M."/>
            <person name="Pursley I."/>
            <person name="Horton D.L."/>
            <person name="Alikhan N.F."/>
            <person name="Baker D."/>
            <person name="Gharbi K."/>
            <person name="Hall N."/>
            <person name="Watson M."/>
            <person name="Adriaenssens E.M."/>
            <person name="Foster-Nyarko E."/>
            <person name="Jarju S."/>
            <person name="Secka A."/>
            <person name="Antonio M."/>
            <person name="Oren A."/>
            <person name="Chaudhuri R.R."/>
            <person name="La Ragione R."/>
            <person name="Hildebrand F."/>
            <person name="Pallen M.J."/>
        </authorList>
    </citation>
    <scope>NUCLEOTIDE SEQUENCE</scope>
    <source>
        <strain evidence="9">35461</strain>
    </source>
</reference>
<evidence type="ECO:0000256" key="2">
    <source>
        <dbReference type="ARBA" id="ARBA00022490"/>
    </source>
</evidence>
<dbReference type="InterPro" id="IPR049083">
    <property type="entry name" value="TACO1_YebC_N"/>
</dbReference>
<dbReference type="Gene3D" id="3.30.70.980">
    <property type="match status" value="2"/>
</dbReference>
<dbReference type="PANTHER" id="PTHR12532:SF6">
    <property type="entry name" value="TRANSCRIPTIONAL REGULATORY PROTEIN YEBC-RELATED"/>
    <property type="match status" value="1"/>
</dbReference>
<keyword evidence="5 6" id="KW-0804">Transcription</keyword>
<dbReference type="FunFam" id="1.10.10.200:FF:000002">
    <property type="entry name" value="Probable transcriptional regulatory protein CLM62_37755"/>
    <property type="match status" value="1"/>
</dbReference>
<dbReference type="GO" id="GO:0005829">
    <property type="term" value="C:cytosol"/>
    <property type="evidence" value="ECO:0007669"/>
    <property type="project" value="TreeGrafter"/>
</dbReference>
<comment type="subcellular location">
    <subcellularLocation>
        <location evidence="6">Cytoplasm</location>
    </subcellularLocation>
</comment>